<sequence>MPSLYVHDVARNGTDVDLVTTLLPILPNLVNLNNLCFIAWNSHPKVLLNLLHVASSLPCLSSLELRNVRFDGAPFQDILPRFNHLSSLVIMVGDTRQSNINYDKEAKETAEIIRTLAPKLVRFEVPGDLVTSDMLAAANWGQLRMLRFVNHAGNSIQLPPMPCLHTLEYHFSACNDLEVPSYLTSSYIYDALSPAILSTITSLTLSNACSGDGIILRLPESLEVLRVIALRDLDLASSFMAPAGSQWTQYHPLNEIDAFQWINAAGKLPRLAQLTLTLQNAPSPAVLNAIAFACPMLRRLEIEQGGFEANTSYSPHKLVTRRAIYNFQLVSIS</sequence>
<dbReference type="OrthoDB" id="2747524at2759"/>
<dbReference type="EMBL" id="JABCKV010001202">
    <property type="protein sequence ID" value="KAG5640109.1"/>
    <property type="molecule type" value="Genomic_DNA"/>
</dbReference>
<proteinExistence type="predicted"/>
<gene>
    <name evidence="1" type="ORF">DXG03_001187</name>
</gene>
<comment type="caution">
    <text evidence="1">The sequence shown here is derived from an EMBL/GenBank/DDBJ whole genome shotgun (WGS) entry which is preliminary data.</text>
</comment>
<organism evidence="1 2">
    <name type="scientific">Asterophora parasitica</name>
    <dbReference type="NCBI Taxonomy" id="117018"/>
    <lineage>
        <taxon>Eukaryota</taxon>
        <taxon>Fungi</taxon>
        <taxon>Dikarya</taxon>
        <taxon>Basidiomycota</taxon>
        <taxon>Agaricomycotina</taxon>
        <taxon>Agaricomycetes</taxon>
        <taxon>Agaricomycetidae</taxon>
        <taxon>Agaricales</taxon>
        <taxon>Tricholomatineae</taxon>
        <taxon>Lyophyllaceae</taxon>
        <taxon>Asterophora</taxon>
    </lineage>
</organism>
<evidence type="ECO:0000313" key="2">
    <source>
        <dbReference type="Proteomes" id="UP000775547"/>
    </source>
</evidence>
<name>A0A9P7K8H2_9AGAR</name>
<dbReference type="InterPro" id="IPR032675">
    <property type="entry name" value="LRR_dom_sf"/>
</dbReference>
<dbReference type="AlphaFoldDB" id="A0A9P7K8H2"/>
<evidence type="ECO:0000313" key="1">
    <source>
        <dbReference type="EMBL" id="KAG5640109.1"/>
    </source>
</evidence>
<dbReference type="Gene3D" id="3.80.10.10">
    <property type="entry name" value="Ribonuclease Inhibitor"/>
    <property type="match status" value="1"/>
</dbReference>
<keyword evidence="2" id="KW-1185">Reference proteome</keyword>
<accession>A0A9P7K8H2</accession>
<protein>
    <recommendedName>
        <fullName evidence="3">F-box domain-containing protein</fullName>
    </recommendedName>
</protein>
<dbReference type="SUPFAM" id="SSF52047">
    <property type="entry name" value="RNI-like"/>
    <property type="match status" value="1"/>
</dbReference>
<reference evidence="1" key="1">
    <citation type="submission" date="2020-07" db="EMBL/GenBank/DDBJ databases">
        <authorList>
            <person name="Nieuwenhuis M."/>
            <person name="Van De Peppel L.J.J."/>
        </authorList>
    </citation>
    <scope>NUCLEOTIDE SEQUENCE</scope>
    <source>
        <strain evidence="1">AP01</strain>
        <tissue evidence="1">Mycelium</tissue>
    </source>
</reference>
<dbReference type="Proteomes" id="UP000775547">
    <property type="component" value="Unassembled WGS sequence"/>
</dbReference>
<evidence type="ECO:0008006" key="3">
    <source>
        <dbReference type="Google" id="ProtNLM"/>
    </source>
</evidence>
<reference evidence="1" key="2">
    <citation type="submission" date="2021-10" db="EMBL/GenBank/DDBJ databases">
        <title>Phylogenomics reveals ancestral predisposition of the termite-cultivated fungus Termitomyces towards a domesticated lifestyle.</title>
        <authorList>
            <person name="Auxier B."/>
            <person name="Grum-Grzhimaylo A."/>
            <person name="Cardenas M.E."/>
            <person name="Lodge J.D."/>
            <person name="Laessoe T."/>
            <person name="Pedersen O."/>
            <person name="Smith M.E."/>
            <person name="Kuyper T.W."/>
            <person name="Franco-Molano E.A."/>
            <person name="Baroni T.J."/>
            <person name="Aanen D.K."/>
        </authorList>
    </citation>
    <scope>NUCLEOTIDE SEQUENCE</scope>
    <source>
        <strain evidence="1">AP01</strain>
        <tissue evidence="1">Mycelium</tissue>
    </source>
</reference>